<sequence length="259" mass="30059">MNFFGFIMLQKHRFLILWLGLFFGYCFPGTGQDKTIEKLNQHFHPISTEDSLNFTYLKMNSVTKDSVQLERIFDQKNRIIKVTKTKMNQEGEFTEKSTQNYDPFGNLLSQKIVNLDNGKFIETFFYDGQQVGQVLAEGNQNFMIIRSGEQEPTLNFVNDFEPQFTESLQTWNTYLLNHLSIDRKKVTNPNQKVIIGILVDKEGIVKKVEWANPQGAEPYVAERAISTVKGWGRNFLPALDAFGNPIEKWLYIPIRYKAH</sequence>
<dbReference type="Proteomes" id="UP000199060">
    <property type="component" value="Unassembled WGS sequence"/>
</dbReference>
<name>A0A1G6MCZ2_9BACT</name>
<dbReference type="EMBL" id="FNAC01000001">
    <property type="protein sequence ID" value="SDC53468.1"/>
    <property type="molecule type" value="Genomic_DNA"/>
</dbReference>
<dbReference type="AlphaFoldDB" id="A0A1G6MCZ2"/>
<dbReference type="RefSeq" id="WP_087937613.1">
    <property type="nucleotide sequence ID" value="NZ_FNAC01000001.1"/>
</dbReference>
<protein>
    <recommendedName>
        <fullName evidence="3">TonB protein C-terminal</fullName>
    </recommendedName>
</protein>
<gene>
    <name evidence="1" type="ORF">SAMN04488104_1001128</name>
</gene>
<dbReference type="STRING" id="686796.SAMN04488104_1001128"/>
<reference evidence="2" key="1">
    <citation type="submission" date="2016-10" db="EMBL/GenBank/DDBJ databases">
        <authorList>
            <person name="Varghese N."/>
            <person name="Submissions S."/>
        </authorList>
    </citation>
    <scope>NUCLEOTIDE SEQUENCE [LARGE SCALE GENOMIC DNA]</scope>
    <source>
        <strain evidence="2">DSM 23095</strain>
    </source>
</reference>
<evidence type="ECO:0000313" key="1">
    <source>
        <dbReference type="EMBL" id="SDC53468.1"/>
    </source>
</evidence>
<proteinExistence type="predicted"/>
<organism evidence="1 2">
    <name type="scientific">Algoriphagus faecimaris</name>
    <dbReference type="NCBI Taxonomy" id="686796"/>
    <lineage>
        <taxon>Bacteria</taxon>
        <taxon>Pseudomonadati</taxon>
        <taxon>Bacteroidota</taxon>
        <taxon>Cytophagia</taxon>
        <taxon>Cytophagales</taxon>
        <taxon>Cyclobacteriaceae</taxon>
        <taxon>Algoriphagus</taxon>
    </lineage>
</organism>
<accession>A0A1G6MCZ2</accession>
<keyword evidence="2" id="KW-1185">Reference proteome</keyword>
<evidence type="ECO:0008006" key="3">
    <source>
        <dbReference type="Google" id="ProtNLM"/>
    </source>
</evidence>
<evidence type="ECO:0000313" key="2">
    <source>
        <dbReference type="Proteomes" id="UP000199060"/>
    </source>
</evidence>